<proteinExistence type="predicted"/>
<dbReference type="Proteomes" id="UP000194641">
    <property type="component" value="Unassembled WGS sequence"/>
</dbReference>
<organism evidence="1 2">
    <name type="scientific">Acetobacter indonesiensis</name>
    <dbReference type="NCBI Taxonomy" id="104101"/>
    <lineage>
        <taxon>Bacteria</taxon>
        <taxon>Pseudomonadati</taxon>
        <taxon>Pseudomonadota</taxon>
        <taxon>Alphaproteobacteria</taxon>
        <taxon>Acetobacterales</taxon>
        <taxon>Acetobacteraceae</taxon>
        <taxon>Acetobacter</taxon>
    </lineage>
</organism>
<name>A0A252AJM6_9PROT</name>
<evidence type="ECO:0000313" key="1">
    <source>
        <dbReference type="EMBL" id="OUI89837.1"/>
    </source>
</evidence>
<evidence type="ECO:0000313" key="2">
    <source>
        <dbReference type="Proteomes" id="UP000194641"/>
    </source>
</evidence>
<accession>A0A252AJM6</accession>
<comment type="caution">
    <text evidence="1">The sequence shown here is derived from an EMBL/GenBank/DDBJ whole genome shotgun (WGS) entry which is preliminary data.</text>
</comment>
<evidence type="ECO:0008006" key="3">
    <source>
        <dbReference type="Google" id="ProtNLM"/>
    </source>
</evidence>
<dbReference type="PANTHER" id="PTHR30273:SF2">
    <property type="entry name" value="PROTEIN FECR"/>
    <property type="match status" value="1"/>
</dbReference>
<sequence>MISGIGLSRLADHTKTDRNETASFWVAKKNNAPLTEQEQALLETWLANDVRNKGALIRAEVVWQATSRSVALRTDNPILPEKNKSAVTTDFPVSRRHVISGLAASLALCMLPRTSHEMGRFYSTTDNTLDTQIPQIGQVSLDSYSQIRKYGTSIDHLAGRCLLSCSHPAELRLEHIHATVSGKLQSSLSVEKNRLLLLEGQAKIMRNFYDQPIVLSPGEELCVSSTGKLTRRKLLSDEITRETNWAQGIVELYGQPLSEVAATFNKYNQKKIFVHGKARSLVLLGSFALKDPDTFIDAVRSTLHIDGVVTSGRIDLY</sequence>
<dbReference type="InterPro" id="IPR012373">
    <property type="entry name" value="Ferrdict_sens_TM"/>
</dbReference>
<dbReference type="RefSeq" id="WP_143217236.1">
    <property type="nucleotide sequence ID" value="NZ_JBJJWX010000038.1"/>
</dbReference>
<dbReference type="GO" id="GO:0016989">
    <property type="term" value="F:sigma factor antagonist activity"/>
    <property type="evidence" value="ECO:0007669"/>
    <property type="project" value="TreeGrafter"/>
</dbReference>
<reference evidence="2" key="1">
    <citation type="submission" date="2014-06" db="EMBL/GenBank/DDBJ databases">
        <authorList>
            <person name="Winans N.J."/>
            <person name="Newell P.D."/>
            <person name="Douglas A.E."/>
        </authorList>
    </citation>
    <scope>NUCLEOTIDE SEQUENCE [LARGE SCALE GENOMIC DNA]</scope>
</reference>
<dbReference type="PANTHER" id="PTHR30273">
    <property type="entry name" value="PERIPLASMIC SIGNAL SENSOR AND SIGMA FACTOR ACTIVATOR FECR-RELATED"/>
    <property type="match status" value="1"/>
</dbReference>
<dbReference type="EMBL" id="JOPA01000070">
    <property type="protein sequence ID" value="OUI89837.1"/>
    <property type="molecule type" value="Genomic_DNA"/>
</dbReference>
<protein>
    <recommendedName>
        <fullName evidence="3">FecR N-terminal domain-containing protein</fullName>
    </recommendedName>
</protein>
<dbReference type="AlphaFoldDB" id="A0A252AJM6"/>
<gene>
    <name evidence="1" type="ORF">HK17_15470</name>
</gene>